<gene>
    <name evidence="7" type="ORF">FC92_GL001244</name>
</gene>
<dbReference type="OrthoDB" id="9775950at2"/>
<dbReference type="PANTHER" id="PTHR30250">
    <property type="entry name" value="PST FAMILY PREDICTED COLANIC ACID TRANSPORTER"/>
    <property type="match status" value="1"/>
</dbReference>
<feature type="transmembrane region" description="Helical" evidence="6">
    <location>
        <begin position="385"/>
        <end position="402"/>
    </location>
</feature>
<feature type="transmembrane region" description="Helical" evidence="6">
    <location>
        <begin position="127"/>
        <end position="143"/>
    </location>
</feature>
<dbReference type="EMBL" id="AZDX01000035">
    <property type="protein sequence ID" value="KRL05963.1"/>
    <property type="molecule type" value="Genomic_DNA"/>
</dbReference>
<evidence type="ECO:0000256" key="6">
    <source>
        <dbReference type="SAM" id="Phobius"/>
    </source>
</evidence>
<dbReference type="GO" id="GO:0005886">
    <property type="term" value="C:plasma membrane"/>
    <property type="evidence" value="ECO:0007669"/>
    <property type="project" value="UniProtKB-SubCell"/>
</dbReference>
<dbReference type="AlphaFoldDB" id="A0A0R1MN98"/>
<feature type="transmembrane region" description="Helical" evidence="6">
    <location>
        <begin position="188"/>
        <end position="207"/>
    </location>
</feature>
<organism evidence="7 8">
    <name type="scientific">Liquorilactobacillus hordei DSM 19519</name>
    <dbReference type="NCBI Taxonomy" id="1423759"/>
    <lineage>
        <taxon>Bacteria</taxon>
        <taxon>Bacillati</taxon>
        <taxon>Bacillota</taxon>
        <taxon>Bacilli</taxon>
        <taxon>Lactobacillales</taxon>
        <taxon>Lactobacillaceae</taxon>
        <taxon>Liquorilactobacillus</taxon>
    </lineage>
</organism>
<evidence type="ECO:0000256" key="2">
    <source>
        <dbReference type="ARBA" id="ARBA00022475"/>
    </source>
</evidence>
<feature type="transmembrane region" description="Helical" evidence="6">
    <location>
        <begin position="408"/>
        <end position="426"/>
    </location>
</feature>
<feature type="transmembrane region" description="Helical" evidence="6">
    <location>
        <begin position="228"/>
        <end position="249"/>
    </location>
</feature>
<feature type="transmembrane region" description="Helical" evidence="6">
    <location>
        <begin position="353"/>
        <end position="373"/>
    </location>
</feature>
<feature type="transmembrane region" description="Helical" evidence="6">
    <location>
        <begin position="281"/>
        <end position="301"/>
    </location>
</feature>
<evidence type="ECO:0000256" key="4">
    <source>
        <dbReference type="ARBA" id="ARBA00022989"/>
    </source>
</evidence>
<feature type="transmembrane region" description="Helical" evidence="6">
    <location>
        <begin position="164"/>
        <end position="182"/>
    </location>
</feature>
<evidence type="ECO:0000313" key="8">
    <source>
        <dbReference type="Proteomes" id="UP000051448"/>
    </source>
</evidence>
<name>A0A0R1MN98_9LACO</name>
<keyword evidence="5 6" id="KW-0472">Membrane</keyword>
<keyword evidence="8" id="KW-1185">Reference proteome</keyword>
<keyword evidence="2" id="KW-1003">Cell membrane</keyword>
<dbReference type="PATRIC" id="fig|1423759.3.peg.1311"/>
<protein>
    <submittedName>
        <fullName evidence="7">Polysaccharide transporter</fullName>
    </submittedName>
</protein>
<accession>A0A0R1MN98</accession>
<evidence type="ECO:0000313" key="7">
    <source>
        <dbReference type="EMBL" id="KRL05963.1"/>
    </source>
</evidence>
<dbReference type="Proteomes" id="UP000051448">
    <property type="component" value="Unassembled WGS sequence"/>
</dbReference>
<evidence type="ECO:0000256" key="1">
    <source>
        <dbReference type="ARBA" id="ARBA00004651"/>
    </source>
</evidence>
<dbReference type="InterPro" id="IPR024923">
    <property type="entry name" value="PG_synth_SpoVB"/>
</dbReference>
<dbReference type="CDD" id="cd13124">
    <property type="entry name" value="MATE_SpoVB_like"/>
    <property type="match status" value="1"/>
</dbReference>
<dbReference type="Pfam" id="PF01943">
    <property type="entry name" value="Polysacc_synt"/>
    <property type="match status" value="1"/>
</dbReference>
<comment type="caution">
    <text evidence="7">The sequence shown here is derived from an EMBL/GenBank/DDBJ whole genome shotgun (WGS) entry which is preliminary data.</text>
</comment>
<keyword evidence="4 6" id="KW-1133">Transmembrane helix</keyword>
<proteinExistence type="predicted"/>
<dbReference type="InterPro" id="IPR002797">
    <property type="entry name" value="Polysacc_synth"/>
</dbReference>
<feature type="transmembrane region" description="Helical" evidence="6">
    <location>
        <begin position="12"/>
        <end position="30"/>
    </location>
</feature>
<reference evidence="7 8" key="1">
    <citation type="journal article" date="2015" name="Genome Announc.">
        <title>Expanding the biotechnology potential of lactobacilli through comparative genomics of 213 strains and associated genera.</title>
        <authorList>
            <person name="Sun Z."/>
            <person name="Harris H.M."/>
            <person name="McCann A."/>
            <person name="Guo C."/>
            <person name="Argimon S."/>
            <person name="Zhang W."/>
            <person name="Yang X."/>
            <person name="Jeffery I.B."/>
            <person name="Cooney J.C."/>
            <person name="Kagawa T.F."/>
            <person name="Liu W."/>
            <person name="Song Y."/>
            <person name="Salvetti E."/>
            <person name="Wrobel A."/>
            <person name="Rasinkangas P."/>
            <person name="Parkhill J."/>
            <person name="Rea M.C."/>
            <person name="O'Sullivan O."/>
            <person name="Ritari J."/>
            <person name="Douillard F.P."/>
            <person name="Paul Ross R."/>
            <person name="Yang R."/>
            <person name="Briner A.E."/>
            <person name="Felis G.E."/>
            <person name="de Vos W.M."/>
            <person name="Barrangou R."/>
            <person name="Klaenhammer T.R."/>
            <person name="Caufield P.W."/>
            <person name="Cui Y."/>
            <person name="Zhang H."/>
            <person name="O'Toole P.W."/>
        </authorList>
    </citation>
    <scope>NUCLEOTIDE SEQUENCE [LARGE SCALE GENOMIC DNA]</scope>
    <source>
        <strain evidence="7 8">DSM 19519</strain>
    </source>
</reference>
<dbReference type="STRING" id="1423759.FC92_GL001244"/>
<keyword evidence="3 6" id="KW-0812">Transmembrane</keyword>
<evidence type="ECO:0000256" key="5">
    <source>
        <dbReference type="ARBA" id="ARBA00023136"/>
    </source>
</evidence>
<feature type="transmembrane region" description="Helical" evidence="6">
    <location>
        <begin position="447"/>
        <end position="468"/>
    </location>
</feature>
<feature type="transmembrane region" description="Helical" evidence="6">
    <location>
        <begin position="85"/>
        <end position="107"/>
    </location>
</feature>
<feature type="transmembrane region" description="Helical" evidence="6">
    <location>
        <begin position="474"/>
        <end position="493"/>
    </location>
</feature>
<dbReference type="InterPro" id="IPR050833">
    <property type="entry name" value="Poly_Biosynth_Transport"/>
</dbReference>
<feature type="transmembrane region" description="Helical" evidence="6">
    <location>
        <begin position="50"/>
        <end position="73"/>
    </location>
</feature>
<comment type="subcellular location">
    <subcellularLocation>
        <location evidence="1">Cell membrane</location>
        <topology evidence="1">Multi-pass membrane protein</topology>
    </subcellularLocation>
</comment>
<evidence type="ECO:0000256" key="3">
    <source>
        <dbReference type="ARBA" id="ARBA00022692"/>
    </source>
</evidence>
<dbReference type="PIRSF" id="PIRSF038958">
    <property type="entry name" value="PG_synth_SpoVB"/>
    <property type="match status" value="1"/>
</dbReference>
<sequence>MKNKTANFVLKGATTLTVAALIGKILSAIYRVPFQNLVGNRGFYIYQQIYPLYGIAMTIGLSGLPVYISKIIAKEETDTRKKEQATILLEILFIFGLLVFVVLYLGATRIAGLMGDSRLDELIKSVSWLYLLVPLLSVARGYNQGMQEMTPTALSQLVEQLVRICVIITVALLGISHKWSLYRIGSSAFLGSIIGAICALVFFFSFFKEIFKFKYHRNMSVILQAMKGLFSEGLLICFFAGILVLLQLIDSFTLKKALQAAGYSMKNAENLKGVYDRSQTFLQLGLVVSTSFSTSLLPMLIKNRMEHDKLKFKQNIRLIYRICIWTSMAVTSGLIILMPSLNKALFSSEQGSMALSISMLTIIFTGVILLDNAILQSANSYKKNIIVLVAIIAIKFLTNYQFTLHLGIIGAAVSSVLSVAIGTFFSGRSLRKIGLNRQLDRKFIKKVILFSIIMIIVVSLVISLTNQFGNSRVYSFMQCIIGVVIGAASYVTTTRCGNLFSDREWRSIPGGEYILKIFKKRMDN</sequence>
<feature type="transmembrane region" description="Helical" evidence="6">
    <location>
        <begin position="322"/>
        <end position="341"/>
    </location>
</feature>
<dbReference type="PANTHER" id="PTHR30250:SF29">
    <property type="entry name" value="POLYSACCHARIDE BIOSYNTHESIS PROTEIN C-TERMINAL DOMAIN-CONTAINING PROTEIN"/>
    <property type="match status" value="1"/>
</dbReference>